<accession>A0ABS4KKV0</accession>
<proteinExistence type="predicted"/>
<sequence>MKTIEEKLAKSLTAESIELIPYLPYLLQDLWELGSSPRDIIGMIIDHILVSNQTKVLDLACGKGAVSVNLASEFRFLVKGIDIIPEFIDFAINKSKEFGVGELCEFVVGDITESVKIEKGYDIVILGAVGDVLGKPEETIILLKNTVKKGGYIIIDDAYGKDNTDAKYLTKNQWLKIFKNTGVRLIDEKIIEDDELASINDEQQEFIVKRANELKKELPEKAHLFESYIKSQLKECEELENDISGVTLLLGVD</sequence>
<name>A0ABS4KKV0_9FIRM</name>
<evidence type="ECO:0000313" key="2">
    <source>
        <dbReference type="EMBL" id="MBP2028388.1"/>
    </source>
</evidence>
<keyword evidence="3" id="KW-1185">Reference proteome</keyword>
<dbReference type="Pfam" id="PF13847">
    <property type="entry name" value="Methyltransf_31"/>
    <property type="match status" value="1"/>
</dbReference>
<dbReference type="Gene3D" id="3.40.50.150">
    <property type="entry name" value="Vaccinia Virus protein VP39"/>
    <property type="match status" value="1"/>
</dbReference>
<dbReference type="Proteomes" id="UP001314903">
    <property type="component" value="Unassembled WGS sequence"/>
</dbReference>
<feature type="domain" description="Methyltransferase" evidence="1">
    <location>
        <begin position="52"/>
        <end position="173"/>
    </location>
</feature>
<dbReference type="InterPro" id="IPR025714">
    <property type="entry name" value="Methyltranfer_dom"/>
</dbReference>
<protein>
    <submittedName>
        <fullName evidence="2">Ubiquinone/menaquinone biosynthesis C-methylase UbiE</fullName>
    </submittedName>
</protein>
<gene>
    <name evidence="2" type="ORF">J2Z35_002189</name>
</gene>
<dbReference type="PANTHER" id="PTHR43861">
    <property type="entry name" value="TRANS-ACONITATE 2-METHYLTRANSFERASE-RELATED"/>
    <property type="match status" value="1"/>
</dbReference>
<dbReference type="SUPFAM" id="SSF53335">
    <property type="entry name" value="S-adenosyl-L-methionine-dependent methyltransferases"/>
    <property type="match status" value="1"/>
</dbReference>
<evidence type="ECO:0000313" key="3">
    <source>
        <dbReference type="Proteomes" id="UP001314903"/>
    </source>
</evidence>
<dbReference type="EMBL" id="JAGGLI010000027">
    <property type="protein sequence ID" value="MBP2028388.1"/>
    <property type="molecule type" value="Genomic_DNA"/>
</dbReference>
<reference evidence="2 3" key="1">
    <citation type="submission" date="2021-03" db="EMBL/GenBank/DDBJ databases">
        <title>Genomic Encyclopedia of Type Strains, Phase IV (KMG-IV): sequencing the most valuable type-strain genomes for metagenomic binning, comparative biology and taxonomic classification.</title>
        <authorList>
            <person name="Goeker M."/>
        </authorList>
    </citation>
    <scope>NUCLEOTIDE SEQUENCE [LARGE SCALE GENOMIC DNA]</scope>
    <source>
        <strain evidence="2 3">DSM 27512</strain>
    </source>
</reference>
<keyword evidence="2" id="KW-0830">Ubiquinone</keyword>
<evidence type="ECO:0000259" key="1">
    <source>
        <dbReference type="Pfam" id="PF13847"/>
    </source>
</evidence>
<organism evidence="2 3">
    <name type="scientific">Acetoanaerobium pronyense</name>
    <dbReference type="NCBI Taxonomy" id="1482736"/>
    <lineage>
        <taxon>Bacteria</taxon>
        <taxon>Bacillati</taxon>
        <taxon>Bacillota</taxon>
        <taxon>Clostridia</taxon>
        <taxon>Peptostreptococcales</taxon>
        <taxon>Filifactoraceae</taxon>
        <taxon>Acetoanaerobium</taxon>
    </lineage>
</organism>
<dbReference type="RefSeq" id="WP_209661439.1">
    <property type="nucleotide sequence ID" value="NZ_JAGGLI010000027.1"/>
</dbReference>
<dbReference type="CDD" id="cd02440">
    <property type="entry name" value="AdoMet_MTases"/>
    <property type="match status" value="1"/>
</dbReference>
<comment type="caution">
    <text evidence="2">The sequence shown here is derived from an EMBL/GenBank/DDBJ whole genome shotgun (WGS) entry which is preliminary data.</text>
</comment>
<dbReference type="InterPro" id="IPR029063">
    <property type="entry name" value="SAM-dependent_MTases_sf"/>
</dbReference>